<feature type="chain" id="PRO_5038647282" description="Lipoprotein" evidence="2">
    <location>
        <begin position="18"/>
        <end position="218"/>
    </location>
</feature>
<dbReference type="AlphaFoldDB" id="A0A8H1QNM1"/>
<accession>A0A8H1QNM1</accession>
<comment type="caution">
    <text evidence="3">The sequence shown here is derived from an EMBL/GenBank/DDBJ whole genome shotgun (WGS) entry which is preliminary data.</text>
</comment>
<feature type="region of interest" description="Disordered" evidence="1">
    <location>
        <begin position="169"/>
        <end position="195"/>
    </location>
</feature>
<feature type="signal peptide" evidence="2">
    <location>
        <begin position="1"/>
        <end position="17"/>
    </location>
</feature>
<organism evidence="3 4">
    <name type="scientific">Streptomyces albus</name>
    <dbReference type="NCBI Taxonomy" id="1888"/>
    <lineage>
        <taxon>Bacteria</taxon>
        <taxon>Bacillati</taxon>
        <taxon>Actinomycetota</taxon>
        <taxon>Actinomycetes</taxon>
        <taxon>Kitasatosporales</taxon>
        <taxon>Streptomycetaceae</taxon>
        <taxon>Streptomyces</taxon>
    </lineage>
</organism>
<dbReference type="Proteomes" id="UP000298111">
    <property type="component" value="Unassembled WGS sequence"/>
</dbReference>
<dbReference type="PROSITE" id="PS51257">
    <property type="entry name" value="PROKAR_LIPOPROTEIN"/>
    <property type="match status" value="1"/>
</dbReference>
<evidence type="ECO:0000313" key="4">
    <source>
        <dbReference type="Proteomes" id="UP000298111"/>
    </source>
</evidence>
<feature type="region of interest" description="Disordered" evidence="1">
    <location>
        <begin position="101"/>
        <end position="129"/>
    </location>
</feature>
<reference evidence="3 4" key="1">
    <citation type="submission" date="2018-10" db="EMBL/GenBank/DDBJ databases">
        <title>Isolation of pseudouridimycin from Streptomyces albus DSM 40763.</title>
        <authorList>
            <person name="Rosenqvist P."/>
            <person name="Metsae-Ketelae M."/>
            <person name="Virta P."/>
        </authorList>
    </citation>
    <scope>NUCLEOTIDE SEQUENCE [LARGE SCALE GENOMIC DNA]</scope>
    <source>
        <strain evidence="3 4">DSM 40763</strain>
    </source>
</reference>
<gene>
    <name evidence="3" type="ORF">D8771_32285</name>
</gene>
<dbReference type="EMBL" id="RCIY01000114">
    <property type="protein sequence ID" value="TGG75956.1"/>
    <property type="molecule type" value="Genomic_DNA"/>
</dbReference>
<protein>
    <recommendedName>
        <fullName evidence="5">Lipoprotein</fullName>
    </recommendedName>
</protein>
<evidence type="ECO:0008006" key="5">
    <source>
        <dbReference type="Google" id="ProtNLM"/>
    </source>
</evidence>
<sequence>MRRAGPLALLCVLASLAAGCGIRATSVPVDAGAAPSRVGCVLPTDQESPPGGDGDAFVRVYLVCGSRVSPVEREVRMPGGRSAAERLPVARKLLAELKRQPRATEEAAGFETAVPDDLTVDGAADGDPDEALRLNRPLGELPPFALAQLVCTYADTAVADADDGVILGGPAGDGRSRSDDGDDGDAGADRAAAPLQRYECNAALRTSPEEAVGSGTEA</sequence>
<evidence type="ECO:0000313" key="3">
    <source>
        <dbReference type="EMBL" id="TGG75956.1"/>
    </source>
</evidence>
<evidence type="ECO:0000256" key="1">
    <source>
        <dbReference type="SAM" id="MobiDB-lite"/>
    </source>
</evidence>
<keyword evidence="2" id="KW-0732">Signal</keyword>
<evidence type="ECO:0000256" key="2">
    <source>
        <dbReference type="SAM" id="SignalP"/>
    </source>
</evidence>
<proteinExistence type="predicted"/>
<name>A0A8H1QNM1_9ACTN</name>